<evidence type="ECO:0000256" key="1">
    <source>
        <dbReference type="SAM" id="Coils"/>
    </source>
</evidence>
<reference evidence="2" key="1">
    <citation type="journal article" date="2023" name="Plant J.">
        <title>Genome sequences and population genomics provide insights into the demographic history, inbreeding, and mutation load of two 'living fossil' tree species of Dipteronia.</title>
        <authorList>
            <person name="Feng Y."/>
            <person name="Comes H.P."/>
            <person name="Chen J."/>
            <person name="Zhu S."/>
            <person name="Lu R."/>
            <person name="Zhang X."/>
            <person name="Li P."/>
            <person name="Qiu J."/>
            <person name="Olsen K.M."/>
            <person name="Qiu Y."/>
        </authorList>
    </citation>
    <scope>NUCLEOTIDE SEQUENCE</scope>
    <source>
        <strain evidence="2">NBL</strain>
    </source>
</reference>
<proteinExistence type="predicted"/>
<keyword evidence="1" id="KW-0175">Coiled coil</keyword>
<name>A0AAE0A3A5_9ROSI</name>
<dbReference type="Proteomes" id="UP001281410">
    <property type="component" value="Unassembled WGS sequence"/>
</dbReference>
<organism evidence="2 3">
    <name type="scientific">Dipteronia sinensis</name>
    <dbReference type="NCBI Taxonomy" id="43782"/>
    <lineage>
        <taxon>Eukaryota</taxon>
        <taxon>Viridiplantae</taxon>
        <taxon>Streptophyta</taxon>
        <taxon>Embryophyta</taxon>
        <taxon>Tracheophyta</taxon>
        <taxon>Spermatophyta</taxon>
        <taxon>Magnoliopsida</taxon>
        <taxon>eudicotyledons</taxon>
        <taxon>Gunneridae</taxon>
        <taxon>Pentapetalae</taxon>
        <taxon>rosids</taxon>
        <taxon>malvids</taxon>
        <taxon>Sapindales</taxon>
        <taxon>Sapindaceae</taxon>
        <taxon>Hippocastanoideae</taxon>
        <taxon>Acereae</taxon>
        <taxon>Dipteronia</taxon>
    </lineage>
</organism>
<dbReference type="AlphaFoldDB" id="A0AAE0A3A5"/>
<sequence>MAEPEGIGLAEADVARLKQKVAELHHQLNQKQMHVTVTKMSKTIIINSQLANDEDSFVDGAVIAAARTLPTWSDGDVLPIPRMEKKAVKELQEDAKRC</sequence>
<feature type="coiled-coil region" evidence="1">
    <location>
        <begin position="7"/>
        <end position="34"/>
    </location>
</feature>
<dbReference type="EMBL" id="JANJYJ010000007">
    <property type="protein sequence ID" value="KAK3199879.1"/>
    <property type="molecule type" value="Genomic_DNA"/>
</dbReference>
<keyword evidence="3" id="KW-1185">Reference proteome</keyword>
<evidence type="ECO:0000313" key="3">
    <source>
        <dbReference type="Proteomes" id="UP001281410"/>
    </source>
</evidence>
<gene>
    <name evidence="2" type="ORF">Dsin_023294</name>
</gene>
<accession>A0AAE0A3A5</accession>
<evidence type="ECO:0000313" key="2">
    <source>
        <dbReference type="EMBL" id="KAK3199879.1"/>
    </source>
</evidence>
<protein>
    <submittedName>
        <fullName evidence="2">Uncharacterized protein</fullName>
    </submittedName>
</protein>
<comment type="caution">
    <text evidence="2">The sequence shown here is derived from an EMBL/GenBank/DDBJ whole genome shotgun (WGS) entry which is preliminary data.</text>
</comment>